<dbReference type="VEuPathDB" id="FungiDB:PSHT_13683"/>
<evidence type="ECO:0000256" key="4">
    <source>
        <dbReference type="ARBA" id="ARBA00022705"/>
    </source>
</evidence>
<proteinExistence type="inferred from homology"/>
<comment type="caution">
    <text evidence="9">The sequence shown here is derived from an EMBL/GenBank/DDBJ whole genome shotgun (WGS) entry which is preliminary data.</text>
</comment>
<comment type="subcellular location">
    <subcellularLocation>
        <location evidence="1 7">Nucleus</location>
    </subcellularLocation>
</comment>
<feature type="compositionally biased region" description="Basic and acidic residues" evidence="8">
    <location>
        <begin position="131"/>
        <end position="147"/>
    </location>
</feature>
<feature type="compositionally biased region" description="Polar residues" evidence="8">
    <location>
        <begin position="427"/>
        <end position="436"/>
    </location>
</feature>
<evidence type="ECO:0000256" key="3">
    <source>
        <dbReference type="ARBA" id="ARBA00018363"/>
    </source>
</evidence>
<dbReference type="InterPro" id="IPR021110">
    <property type="entry name" value="DNA_rep_checkpnt_protein"/>
</dbReference>
<feature type="compositionally biased region" description="Basic and acidic residues" evidence="8">
    <location>
        <begin position="374"/>
        <end position="396"/>
    </location>
</feature>
<feature type="region of interest" description="Disordered" evidence="8">
    <location>
        <begin position="1"/>
        <end position="23"/>
    </location>
</feature>
<name>A0A2S4UP81_9BASI</name>
<feature type="compositionally biased region" description="Basic and acidic residues" evidence="8">
    <location>
        <begin position="184"/>
        <end position="200"/>
    </location>
</feature>
<feature type="region of interest" description="Disordered" evidence="8">
    <location>
        <begin position="424"/>
        <end position="478"/>
    </location>
</feature>
<dbReference type="Proteomes" id="UP000238274">
    <property type="component" value="Unassembled WGS sequence"/>
</dbReference>
<evidence type="ECO:0000256" key="5">
    <source>
        <dbReference type="ARBA" id="ARBA00023242"/>
    </source>
</evidence>
<keyword evidence="10" id="KW-1185">Reference proteome</keyword>
<dbReference type="GO" id="GO:0000727">
    <property type="term" value="P:double-strand break repair via break-induced replication"/>
    <property type="evidence" value="ECO:0007669"/>
    <property type="project" value="TreeGrafter"/>
</dbReference>
<dbReference type="GO" id="GO:0003688">
    <property type="term" value="F:DNA replication origin binding"/>
    <property type="evidence" value="ECO:0007669"/>
    <property type="project" value="TreeGrafter"/>
</dbReference>
<dbReference type="InterPro" id="IPR040203">
    <property type="entry name" value="Sld2"/>
</dbReference>
<dbReference type="PANTHER" id="PTHR28124:SF1">
    <property type="entry name" value="DNA REPLICATION REGULATOR SLD2"/>
    <property type="match status" value="1"/>
</dbReference>
<evidence type="ECO:0000256" key="6">
    <source>
        <dbReference type="ARBA" id="ARBA00023306"/>
    </source>
</evidence>
<organism evidence="9 10">
    <name type="scientific">Puccinia striiformis</name>
    <dbReference type="NCBI Taxonomy" id="27350"/>
    <lineage>
        <taxon>Eukaryota</taxon>
        <taxon>Fungi</taxon>
        <taxon>Dikarya</taxon>
        <taxon>Basidiomycota</taxon>
        <taxon>Pucciniomycotina</taxon>
        <taxon>Pucciniomycetes</taxon>
        <taxon>Pucciniales</taxon>
        <taxon>Pucciniaceae</taxon>
        <taxon>Puccinia</taxon>
    </lineage>
</organism>
<feature type="compositionally biased region" description="Acidic residues" evidence="8">
    <location>
        <begin position="600"/>
        <end position="609"/>
    </location>
</feature>
<evidence type="ECO:0000313" key="10">
    <source>
        <dbReference type="Proteomes" id="UP000238274"/>
    </source>
</evidence>
<feature type="compositionally biased region" description="Acidic residues" evidence="8">
    <location>
        <begin position="439"/>
        <end position="472"/>
    </location>
</feature>
<dbReference type="FunFam" id="1.10.10.1460:FF:000001">
    <property type="entry name" value="DNA replication regulator Sld2"/>
    <property type="match status" value="1"/>
</dbReference>
<dbReference type="GO" id="GO:0003697">
    <property type="term" value="F:single-stranded DNA binding"/>
    <property type="evidence" value="ECO:0007669"/>
    <property type="project" value="TreeGrafter"/>
</dbReference>
<dbReference type="CDD" id="cd22289">
    <property type="entry name" value="RecQL4_SLD2_NTD"/>
    <property type="match status" value="1"/>
</dbReference>
<keyword evidence="6 7" id="KW-0131">Cell cycle</keyword>
<keyword evidence="4 7" id="KW-0235">DNA replication</keyword>
<feature type="compositionally biased region" description="Polar residues" evidence="8">
    <location>
        <begin position="349"/>
        <end position="363"/>
    </location>
</feature>
<reference evidence="10" key="2">
    <citation type="journal article" date="2018" name="BMC Genomics">
        <title>Genomic insights into host adaptation between the wheat stripe rust pathogen (Puccinia striiformis f. sp. tritici) and the barley stripe rust pathogen (Puccinia striiformis f. sp. hordei).</title>
        <authorList>
            <person name="Xia C."/>
            <person name="Wang M."/>
            <person name="Yin C."/>
            <person name="Cornejo O.E."/>
            <person name="Hulbert S.H."/>
            <person name="Chen X."/>
        </authorList>
    </citation>
    <scope>NUCLEOTIDE SEQUENCE [LARGE SCALE GENOMIC DNA]</scope>
    <source>
        <strain evidence="10">93TX-2</strain>
    </source>
</reference>
<feature type="region of interest" description="Disordered" evidence="8">
    <location>
        <begin position="600"/>
        <end position="637"/>
    </location>
</feature>
<dbReference type="EMBL" id="PKSM01000281">
    <property type="protein sequence ID" value="POV99108.1"/>
    <property type="molecule type" value="Genomic_DNA"/>
</dbReference>
<sequence length="637" mass="70734">MDSTPSSSSSASQLTQLKTKLKTWERQFRATEGRAPGKADIKANPEIAKMYAAYNSSRKGQKGSDEPPIPSSSHSHNNQHHHHPGLSTPKSKTRSESLKGKSHKNTSQENLNISSPSKKYAHANSPSKIRKLVEEHSPRKLQYERLRKSQNKSTTTPTHLRTNPFDLDSGGGKGSPALFADLLLESKRDTPRTKARKFIEGEGSPFKPRSNPPVLIHPGSQPVGSGLSSFLKPQPIQSQEKSSQDNVFDNLNDDEDDEVLGPSPFKPAPNHVFQPLFDEPEADFDDHSLSPSKMIKSKWKINSTIPFVSQSQNHPSGSGSNNNPIPPQCAQKEAGQTDNDPSDLPFGNPDQSAVYTELETFTFTAPVKTGNALKGKETSRESADQLTVKEKGKSKVIEGMSNGLEPKPVALGTRKVLVRAYRPIEPSQMSQTSDTNYFELEEVEEEEEEEPSDDWEEVDETQSGDEEEEVEGEIGISEELMNILNVDDRMTTDGEDRRQLLRERRRERKVRKILDGMTLMEKTLTGPGPSGGGSTEAMGGKSSGRGKKVTNGQKSTTAEILRRARLTGKGDHEQEEEDLRFELALNELDIDQQLEDQVVDLDDDWDDEPAGWKNELLDPDLDSFDDDSHSDLNHFTF</sequence>
<gene>
    <name evidence="9" type="ORF">PSHT_13683</name>
</gene>
<feature type="compositionally biased region" description="Low complexity" evidence="8">
    <location>
        <begin position="309"/>
        <end position="323"/>
    </location>
</feature>
<keyword evidence="5 7" id="KW-0539">Nucleus</keyword>
<comment type="similarity">
    <text evidence="2 7">Belongs to the SLD2 family.</text>
</comment>
<evidence type="ECO:0000256" key="8">
    <source>
        <dbReference type="SAM" id="MobiDB-lite"/>
    </source>
</evidence>
<accession>A0A2S4UP81</accession>
<feature type="compositionally biased region" description="Basic and acidic residues" evidence="8">
    <location>
        <begin position="626"/>
        <end position="637"/>
    </location>
</feature>
<dbReference type="OrthoDB" id="8775810at2759"/>
<feature type="region of interest" description="Disordered" evidence="8">
    <location>
        <begin position="306"/>
        <end position="407"/>
    </location>
</feature>
<feature type="region of interest" description="Disordered" evidence="8">
    <location>
        <begin position="515"/>
        <end position="558"/>
    </location>
</feature>
<protein>
    <recommendedName>
        <fullName evidence="3 7">DNA replication regulator SLD2</fullName>
    </recommendedName>
</protein>
<dbReference type="Gene3D" id="1.10.10.1460">
    <property type="match status" value="1"/>
</dbReference>
<dbReference type="PANTHER" id="PTHR28124">
    <property type="entry name" value="DNA REPLICATION REGULATOR SLD2"/>
    <property type="match status" value="1"/>
</dbReference>
<reference evidence="10" key="3">
    <citation type="journal article" date="2018" name="Mol. Plant Microbe Interact.">
        <title>Genome sequence resources for the wheat stripe rust pathogen (Puccinia striiformis f. sp. tritici) and the barley stripe rust pathogen (Puccinia striiformis f. sp. hordei).</title>
        <authorList>
            <person name="Xia C."/>
            <person name="Wang M."/>
            <person name="Yin C."/>
            <person name="Cornejo O.E."/>
            <person name="Hulbert S.H."/>
            <person name="Chen X."/>
        </authorList>
    </citation>
    <scope>NUCLEOTIDE SEQUENCE [LARGE SCALE GENOMIC DNA]</scope>
    <source>
        <strain evidence="10">93TX-2</strain>
    </source>
</reference>
<evidence type="ECO:0000256" key="7">
    <source>
        <dbReference type="RuleBase" id="RU367067"/>
    </source>
</evidence>
<dbReference type="AlphaFoldDB" id="A0A2S4UP81"/>
<feature type="compositionally biased region" description="Polar residues" evidence="8">
    <location>
        <begin position="105"/>
        <end position="117"/>
    </location>
</feature>
<evidence type="ECO:0000256" key="2">
    <source>
        <dbReference type="ARBA" id="ARBA00007276"/>
    </source>
</evidence>
<dbReference type="GO" id="GO:0006270">
    <property type="term" value="P:DNA replication initiation"/>
    <property type="evidence" value="ECO:0007669"/>
    <property type="project" value="UniProtKB-UniRule"/>
</dbReference>
<reference evidence="9 10" key="1">
    <citation type="submission" date="2017-12" db="EMBL/GenBank/DDBJ databases">
        <title>Gene loss provides genomic basis for host adaptation in cereal stripe rust fungi.</title>
        <authorList>
            <person name="Xia C."/>
        </authorList>
    </citation>
    <scope>NUCLEOTIDE SEQUENCE [LARGE SCALE GENOMIC DNA]</scope>
    <source>
        <strain evidence="9 10">93TX-2</strain>
    </source>
</reference>
<dbReference type="Pfam" id="PF11719">
    <property type="entry name" value="Drc1-Sld2"/>
    <property type="match status" value="1"/>
</dbReference>
<feature type="compositionally biased region" description="Polar residues" evidence="8">
    <location>
        <begin position="151"/>
        <end position="161"/>
    </location>
</feature>
<comment type="function">
    <text evidence="7">Has a role in the initiation of DNA replication. Required at S-phase checkpoint.</text>
</comment>
<evidence type="ECO:0000256" key="1">
    <source>
        <dbReference type="ARBA" id="ARBA00004123"/>
    </source>
</evidence>
<feature type="compositionally biased region" description="Low complexity" evidence="8">
    <location>
        <begin position="1"/>
        <end position="12"/>
    </location>
</feature>
<evidence type="ECO:0000313" key="9">
    <source>
        <dbReference type="EMBL" id="POV99108.1"/>
    </source>
</evidence>
<dbReference type="GO" id="GO:0031261">
    <property type="term" value="C:DNA replication preinitiation complex"/>
    <property type="evidence" value="ECO:0007669"/>
    <property type="project" value="TreeGrafter"/>
</dbReference>
<dbReference type="GO" id="GO:1902977">
    <property type="term" value="P:mitotic DNA replication preinitiation complex assembly"/>
    <property type="evidence" value="ECO:0007669"/>
    <property type="project" value="TreeGrafter"/>
</dbReference>
<feature type="region of interest" description="Disordered" evidence="8">
    <location>
        <begin position="52"/>
        <end position="290"/>
    </location>
</feature>
<dbReference type="VEuPathDB" id="FungiDB:PSTT_04558"/>